<dbReference type="InterPro" id="IPR017853">
    <property type="entry name" value="GH"/>
</dbReference>
<evidence type="ECO:0000313" key="6">
    <source>
        <dbReference type="EMBL" id="KAI9638664.1"/>
    </source>
</evidence>
<dbReference type="Pfam" id="PF00128">
    <property type="entry name" value="Alpha-amylase"/>
    <property type="match status" value="1"/>
</dbReference>
<proteinExistence type="inferred from homology"/>
<dbReference type="GO" id="GO:0004574">
    <property type="term" value="F:oligo-1,6-glucosidase activity"/>
    <property type="evidence" value="ECO:0007669"/>
    <property type="project" value="TreeGrafter"/>
</dbReference>
<name>A0AA38HGS1_9TREE</name>
<feature type="domain" description="Glycosyl hydrolase family 13 catalytic" evidence="5">
    <location>
        <begin position="30"/>
        <end position="454"/>
    </location>
</feature>
<sequence>MSFPVLAVQNKPKPEKPSDRAWWKSATVYQVYPASFADHAANGHGTLLGIKSKVPYLKELGVDVVWLSPIYESPNADMGYDISNYESPDPRYGTLEDWDSLRDEVHKHGMRLVMDLVINHCSEQHPWFIEAKSSKSNPKRDWFIWRDGKEADGKLVPPNNWNSIFGSGSTWEYDEPSKQYYLHTFLKEQPDLNWENPELRKELWRMMRVWLDRGADGFRMDVINFTGKHPDLIDAPIVMPGRECQPFGPLSINRLIVHDYLKEMHKEVLVDYDCFCVGECPGNDEVTAYSPYSVPANKELQMVFHFHHQGFDRAGSGFGRVLDPNWKMKDFKKVFNEWNVGMEAAGGWNSNYLENHDQPRVVSRITSDHPEDRSHCAKLLAMFHCSLTGTIFVYQGQEIGLANVPREWGVEEYKDIETIQHMEGELAWRRQSGKPEDKEGLAKEMRMTARDNGRTPMQWDTSENAGFSKGTPWMRVHDDFAEGWNVEQQSKQEGSVLKFWQKMLALRKQYEALVYGTFGPLETADDIYAYTRADSTINQKLLVILNFARGSDRRGEAMTFEVPKGLDVSGAKLLVTNNGELQEGSGIEGGKVELGKYEGRIYLL</sequence>
<keyword evidence="2 6" id="KW-0378">Hydrolase</keyword>
<dbReference type="CDD" id="cd11333">
    <property type="entry name" value="AmyAc_SI_OligoGlu_DGase"/>
    <property type="match status" value="1"/>
</dbReference>
<dbReference type="GeneID" id="77725874"/>
<dbReference type="Gene3D" id="2.60.40.1180">
    <property type="entry name" value="Golgi alpha-mannosidase II"/>
    <property type="match status" value="1"/>
</dbReference>
<dbReference type="GO" id="GO:0004556">
    <property type="term" value="F:alpha-amylase activity"/>
    <property type="evidence" value="ECO:0007669"/>
    <property type="project" value="TreeGrafter"/>
</dbReference>
<evidence type="ECO:0000256" key="4">
    <source>
        <dbReference type="ARBA" id="ARBA00026248"/>
    </source>
</evidence>
<dbReference type="GO" id="GO:0004575">
    <property type="term" value="F:sucrose alpha-glucosidase activity"/>
    <property type="evidence" value="ECO:0007669"/>
    <property type="project" value="TreeGrafter"/>
</dbReference>
<dbReference type="GO" id="GO:0000025">
    <property type="term" value="P:maltose catabolic process"/>
    <property type="evidence" value="ECO:0007669"/>
    <property type="project" value="TreeGrafter"/>
</dbReference>
<gene>
    <name evidence="6" type="ORF">MKK02DRAFT_23110</name>
</gene>
<evidence type="ECO:0000256" key="1">
    <source>
        <dbReference type="ARBA" id="ARBA00008061"/>
    </source>
</evidence>
<keyword evidence="4" id="KW-0462">Maltose metabolism</keyword>
<dbReference type="EMBL" id="JAKWFO010000003">
    <property type="protein sequence ID" value="KAI9638664.1"/>
    <property type="molecule type" value="Genomic_DNA"/>
</dbReference>
<dbReference type="FunFam" id="3.90.400.10:FF:000004">
    <property type="entry name" value="Oligo-1,6-glucosidase"/>
    <property type="match status" value="1"/>
</dbReference>
<dbReference type="GO" id="GO:0005987">
    <property type="term" value="P:sucrose catabolic process"/>
    <property type="evidence" value="ECO:0007669"/>
    <property type="project" value="TreeGrafter"/>
</dbReference>
<reference evidence="6" key="1">
    <citation type="journal article" date="2022" name="G3 (Bethesda)">
        <title>High quality genome of the basidiomycete yeast Dioszegia hungarica PDD-24b-2 isolated from cloud water.</title>
        <authorList>
            <person name="Jarrige D."/>
            <person name="Haridas S."/>
            <person name="Bleykasten-Grosshans C."/>
            <person name="Joly M."/>
            <person name="Nadalig T."/>
            <person name="Sancelme M."/>
            <person name="Vuilleumier S."/>
            <person name="Grigoriev I.V."/>
            <person name="Amato P."/>
            <person name="Bringel F."/>
        </authorList>
    </citation>
    <scope>NUCLEOTIDE SEQUENCE</scope>
    <source>
        <strain evidence="6">PDD-24b-2</strain>
    </source>
</reference>
<dbReference type="InterPro" id="IPR045857">
    <property type="entry name" value="O16G_dom_2"/>
</dbReference>
<dbReference type="PANTHER" id="PTHR10357">
    <property type="entry name" value="ALPHA-AMYLASE FAMILY MEMBER"/>
    <property type="match status" value="1"/>
</dbReference>
<dbReference type="Proteomes" id="UP001164286">
    <property type="component" value="Unassembled WGS sequence"/>
</dbReference>
<comment type="caution">
    <text evidence="6">The sequence shown here is derived from an EMBL/GenBank/DDBJ whole genome shotgun (WGS) entry which is preliminary data.</text>
</comment>
<keyword evidence="3" id="KW-0326">Glycosidase</keyword>
<organism evidence="6 7">
    <name type="scientific">Dioszegia hungarica</name>
    <dbReference type="NCBI Taxonomy" id="4972"/>
    <lineage>
        <taxon>Eukaryota</taxon>
        <taxon>Fungi</taxon>
        <taxon>Dikarya</taxon>
        <taxon>Basidiomycota</taxon>
        <taxon>Agaricomycotina</taxon>
        <taxon>Tremellomycetes</taxon>
        <taxon>Tremellales</taxon>
        <taxon>Bulleribasidiaceae</taxon>
        <taxon>Dioszegia</taxon>
    </lineage>
</organism>
<dbReference type="InterPro" id="IPR013780">
    <property type="entry name" value="Glyco_hydro_b"/>
</dbReference>
<evidence type="ECO:0000256" key="2">
    <source>
        <dbReference type="ARBA" id="ARBA00022801"/>
    </source>
</evidence>
<dbReference type="PANTHER" id="PTHR10357:SF179">
    <property type="entry name" value="NEUTRAL AND BASIC AMINO ACID TRANSPORT PROTEIN RBAT"/>
    <property type="match status" value="1"/>
</dbReference>
<evidence type="ECO:0000313" key="7">
    <source>
        <dbReference type="Proteomes" id="UP001164286"/>
    </source>
</evidence>
<dbReference type="SMART" id="SM00642">
    <property type="entry name" value="Aamy"/>
    <property type="match status" value="1"/>
</dbReference>
<evidence type="ECO:0000259" key="5">
    <source>
        <dbReference type="SMART" id="SM00642"/>
    </source>
</evidence>
<comment type="similarity">
    <text evidence="1">Belongs to the glycosyl hydrolase 13 family.</text>
</comment>
<keyword evidence="7" id="KW-1185">Reference proteome</keyword>
<dbReference type="AlphaFoldDB" id="A0AA38HGS1"/>
<dbReference type="Gene3D" id="3.20.20.80">
    <property type="entry name" value="Glycosidases"/>
    <property type="match status" value="1"/>
</dbReference>
<protein>
    <submittedName>
        <fullName evidence="6">Hydrolase</fullName>
    </submittedName>
</protein>
<evidence type="ECO:0000256" key="3">
    <source>
        <dbReference type="ARBA" id="ARBA00023295"/>
    </source>
</evidence>
<dbReference type="RefSeq" id="XP_052948441.1">
    <property type="nucleotide sequence ID" value="XM_053086673.1"/>
</dbReference>
<dbReference type="Gene3D" id="3.90.400.10">
    <property type="entry name" value="Oligo-1,6-glucosidase, Domain 2"/>
    <property type="match status" value="1"/>
</dbReference>
<dbReference type="FunFam" id="3.20.20.80:FF:000064">
    <property type="entry name" value="Oligo-1,6-glucosidase"/>
    <property type="match status" value="1"/>
</dbReference>
<dbReference type="SUPFAM" id="SSF51445">
    <property type="entry name" value="(Trans)glycosidases"/>
    <property type="match status" value="1"/>
</dbReference>
<dbReference type="GO" id="GO:0033934">
    <property type="term" value="F:glucan 1,4-alpha-maltotriohydrolase activity"/>
    <property type="evidence" value="ECO:0007669"/>
    <property type="project" value="TreeGrafter"/>
</dbReference>
<dbReference type="InterPro" id="IPR006047">
    <property type="entry name" value="GH13_cat_dom"/>
</dbReference>
<accession>A0AA38HGS1</accession>